<accession>A0A9P3LWK2</accession>
<dbReference type="OrthoDB" id="9974421at2759"/>
<proteinExistence type="predicted"/>
<gene>
    <name evidence="2" type="ORF">EMPS_05719</name>
</gene>
<name>A0A9P3LWK2_9FUNG</name>
<evidence type="ECO:0000313" key="3">
    <source>
        <dbReference type="Proteomes" id="UP000827284"/>
    </source>
</evidence>
<keyword evidence="3" id="KW-1185">Reference proteome</keyword>
<dbReference type="SUPFAM" id="SSF53474">
    <property type="entry name" value="alpha/beta-Hydrolases"/>
    <property type="match status" value="1"/>
</dbReference>
<dbReference type="InterPro" id="IPR002918">
    <property type="entry name" value="Lipase_EstA/Esterase_EstB"/>
</dbReference>
<dbReference type="AlphaFoldDB" id="A0A9P3LWK2"/>
<dbReference type="GO" id="GO:0016042">
    <property type="term" value="P:lipid catabolic process"/>
    <property type="evidence" value="ECO:0007669"/>
    <property type="project" value="InterPro"/>
</dbReference>
<feature type="chain" id="PRO_5040208190" evidence="1">
    <location>
        <begin position="25"/>
        <end position="292"/>
    </location>
</feature>
<protein>
    <submittedName>
        <fullName evidence="2">Triacylglycerol lipase</fullName>
    </submittedName>
</protein>
<dbReference type="Gene3D" id="3.40.50.1820">
    <property type="entry name" value="alpha/beta hydrolase"/>
    <property type="match status" value="1"/>
</dbReference>
<evidence type="ECO:0000313" key="2">
    <source>
        <dbReference type="EMBL" id="GJJ73361.1"/>
    </source>
</evidence>
<dbReference type="Proteomes" id="UP000827284">
    <property type="component" value="Unassembled WGS sequence"/>
</dbReference>
<dbReference type="PANTHER" id="PTHR32015">
    <property type="entry name" value="FASTING INDUCED LIPASE"/>
    <property type="match status" value="1"/>
</dbReference>
<dbReference type="Pfam" id="PF01674">
    <property type="entry name" value="Lipase_2"/>
    <property type="match status" value="1"/>
</dbReference>
<reference evidence="2" key="2">
    <citation type="journal article" date="2022" name="Microbiol. Resour. Announc.">
        <title>Whole-Genome Sequence of Entomortierella parvispora E1425, a Mucoromycotan Fungus Associated with Burkholderiaceae-Related Endosymbiotic Bacteria.</title>
        <authorList>
            <person name="Herlambang A."/>
            <person name="Guo Y."/>
            <person name="Takashima Y."/>
            <person name="Narisawa K."/>
            <person name="Ohta H."/>
            <person name="Nishizawa T."/>
        </authorList>
    </citation>
    <scope>NUCLEOTIDE SEQUENCE</scope>
    <source>
        <strain evidence="2">E1425</strain>
    </source>
</reference>
<dbReference type="GO" id="GO:0016298">
    <property type="term" value="F:lipase activity"/>
    <property type="evidence" value="ECO:0007669"/>
    <property type="project" value="TreeGrafter"/>
</dbReference>
<feature type="signal peptide" evidence="1">
    <location>
        <begin position="1"/>
        <end position="24"/>
    </location>
</feature>
<reference evidence="2" key="1">
    <citation type="submission" date="2021-11" db="EMBL/GenBank/DDBJ databases">
        <authorList>
            <person name="Herlambang A."/>
            <person name="Guo Y."/>
            <person name="Takashima Y."/>
            <person name="Nishizawa T."/>
        </authorList>
    </citation>
    <scope>NUCLEOTIDE SEQUENCE</scope>
    <source>
        <strain evidence="2">E1425</strain>
    </source>
</reference>
<dbReference type="InterPro" id="IPR029058">
    <property type="entry name" value="AB_hydrolase_fold"/>
</dbReference>
<comment type="caution">
    <text evidence="2">The sequence shown here is derived from an EMBL/GenBank/DDBJ whole genome shotgun (WGS) entry which is preliminary data.</text>
</comment>
<organism evidence="2 3">
    <name type="scientific">Entomortierella parvispora</name>
    <dbReference type="NCBI Taxonomy" id="205924"/>
    <lineage>
        <taxon>Eukaryota</taxon>
        <taxon>Fungi</taxon>
        <taxon>Fungi incertae sedis</taxon>
        <taxon>Mucoromycota</taxon>
        <taxon>Mortierellomycotina</taxon>
        <taxon>Mortierellomycetes</taxon>
        <taxon>Mortierellales</taxon>
        <taxon>Mortierellaceae</taxon>
        <taxon>Entomortierella</taxon>
    </lineage>
</organism>
<evidence type="ECO:0000256" key="1">
    <source>
        <dbReference type="SAM" id="SignalP"/>
    </source>
</evidence>
<sequence length="292" mass="31567">MKFTIASLVSAVALMTLSAVQVSALPVVPKPATAVSIEKRSIAGLNNYDCQLTAAHPRPLVLVHATLLTADSWFTFVPVLIEQGYCVFALTYGQYKGSTFGGLDYIENSAQELATFTDNVLAKMNVTQVDMVGHSQGGILGRYWIKYLDGAGKINRMVGVSPITHGTTLDGITNIAKAFNIFYPAEATFNSFAPSFYEMVNTSDFIQKLNAGGDVAPGVIQSNIATMYDEVVTPYETCFQEDAGVTNVLLQDLCILSLNEHLTMIDSYVVLQFVLNQLDPSTAKTANCLSGF</sequence>
<dbReference type="EMBL" id="BQFW01000008">
    <property type="protein sequence ID" value="GJJ73361.1"/>
    <property type="molecule type" value="Genomic_DNA"/>
</dbReference>
<keyword evidence="1" id="KW-0732">Signal</keyword>
<dbReference type="PANTHER" id="PTHR32015:SF1">
    <property type="entry name" value="LIPASE"/>
    <property type="match status" value="1"/>
</dbReference>